<gene>
    <name evidence="4" type="ORF">SAMN06295920_10642</name>
</gene>
<dbReference type="InterPro" id="IPR051911">
    <property type="entry name" value="SDR_oxidoreductase"/>
</dbReference>
<organism evidence="4 5">
    <name type="scientific">Rhizorhabdus histidinilytica</name>
    <dbReference type="NCBI Taxonomy" id="439228"/>
    <lineage>
        <taxon>Bacteria</taxon>
        <taxon>Pseudomonadati</taxon>
        <taxon>Pseudomonadota</taxon>
        <taxon>Alphaproteobacteria</taxon>
        <taxon>Sphingomonadales</taxon>
        <taxon>Sphingomonadaceae</taxon>
        <taxon>Rhizorhabdus</taxon>
    </lineage>
</organism>
<evidence type="ECO:0000313" key="4">
    <source>
        <dbReference type="EMBL" id="SKB77002.1"/>
    </source>
</evidence>
<dbReference type="InterPro" id="IPR036291">
    <property type="entry name" value="NAD(P)-bd_dom_sf"/>
</dbReference>
<accession>A0A1T5DYX3</accession>
<dbReference type="PANTHER" id="PTHR43976">
    <property type="entry name" value="SHORT CHAIN DEHYDROGENASE"/>
    <property type="match status" value="1"/>
</dbReference>
<dbReference type="SUPFAM" id="SSF51735">
    <property type="entry name" value="NAD(P)-binding Rossmann-fold domains"/>
    <property type="match status" value="1"/>
</dbReference>
<dbReference type="NCBIfam" id="NF004824">
    <property type="entry name" value="PRK06180.1"/>
    <property type="match status" value="1"/>
</dbReference>
<dbReference type="OrthoDB" id="9793825at2"/>
<dbReference type="Proteomes" id="UP000189818">
    <property type="component" value="Unassembled WGS sequence"/>
</dbReference>
<name>A0A1T5DYX3_9SPHN</name>
<dbReference type="GO" id="GO:0016491">
    <property type="term" value="F:oxidoreductase activity"/>
    <property type="evidence" value="ECO:0007669"/>
    <property type="project" value="UniProtKB-KW"/>
</dbReference>
<dbReference type="PROSITE" id="PS00061">
    <property type="entry name" value="ADH_SHORT"/>
    <property type="match status" value="1"/>
</dbReference>
<dbReference type="Gene3D" id="3.40.50.720">
    <property type="entry name" value="NAD(P)-binding Rossmann-like Domain"/>
    <property type="match status" value="1"/>
</dbReference>
<reference evidence="5" key="1">
    <citation type="submission" date="2017-02" db="EMBL/GenBank/DDBJ databases">
        <authorList>
            <person name="Varghese N."/>
            <person name="Submissions S."/>
        </authorList>
    </citation>
    <scope>NUCLEOTIDE SEQUENCE [LARGE SCALE GENOMIC DNA]</scope>
    <source>
        <strain evidence="5">UM2</strain>
    </source>
</reference>
<dbReference type="PRINTS" id="PR00080">
    <property type="entry name" value="SDRFAMILY"/>
</dbReference>
<evidence type="ECO:0000256" key="1">
    <source>
        <dbReference type="ARBA" id="ARBA00006484"/>
    </source>
</evidence>
<evidence type="ECO:0000313" key="5">
    <source>
        <dbReference type="Proteomes" id="UP000189818"/>
    </source>
</evidence>
<sequence length="276" mass="29328">MRSWIITGCSTGIGRAIATHVLAIGDRAAVTARRPSDVADIVAAYPDRAIALPLDVADPAQVTAAVTQAEARFGAIDVLVNNAGYGYVASIEEGDEAEIKAMYEVNLFGALRMMRAVLPGMRARRQGRIIQISSLAGRISNPATGHYSGSKFALEAVSEALSREVEELGIRVCSIAAGMFRTDFSGRSLRTGDSALADYDAGVHERMKLVQSVDGRQPGDPAKLARIVAAVADMRDPPRQLIAGPDAYRAIGARMDEIRAAMAEHEALSLDTSFDG</sequence>
<dbReference type="EMBL" id="FUYM01000006">
    <property type="protein sequence ID" value="SKB77002.1"/>
    <property type="molecule type" value="Genomic_DNA"/>
</dbReference>
<keyword evidence="5" id="KW-1185">Reference proteome</keyword>
<keyword evidence="2" id="KW-0560">Oxidoreductase</keyword>
<evidence type="ECO:0000256" key="2">
    <source>
        <dbReference type="ARBA" id="ARBA00023002"/>
    </source>
</evidence>
<dbReference type="PRINTS" id="PR00081">
    <property type="entry name" value="GDHRDH"/>
</dbReference>
<evidence type="ECO:0000256" key="3">
    <source>
        <dbReference type="RuleBase" id="RU000363"/>
    </source>
</evidence>
<dbReference type="STRING" id="439228.SAMN06295920_10642"/>
<comment type="similarity">
    <text evidence="1 3">Belongs to the short-chain dehydrogenases/reductases (SDR) family.</text>
</comment>
<dbReference type="InterPro" id="IPR020904">
    <property type="entry name" value="Sc_DH/Rdtase_CS"/>
</dbReference>
<dbReference type="PANTHER" id="PTHR43976:SF16">
    <property type="entry name" value="SHORT-CHAIN DEHYDROGENASE_REDUCTASE FAMILY PROTEIN"/>
    <property type="match status" value="1"/>
</dbReference>
<dbReference type="AlphaFoldDB" id="A0A1T5DYX3"/>
<dbReference type="Pfam" id="PF00106">
    <property type="entry name" value="adh_short"/>
    <property type="match status" value="1"/>
</dbReference>
<proteinExistence type="inferred from homology"/>
<dbReference type="CDD" id="cd05374">
    <property type="entry name" value="17beta-HSD-like_SDR_c"/>
    <property type="match status" value="1"/>
</dbReference>
<dbReference type="InterPro" id="IPR002347">
    <property type="entry name" value="SDR_fam"/>
</dbReference>
<protein>
    <submittedName>
        <fullName evidence="4">NADP-dependent 3-hydroxy acid dehydrogenase YdfG</fullName>
    </submittedName>
</protein>